<sequence length="221" mass="25696">MKFWLLRIQYFDPPPFPGKVYYNSRRIPLANEIQSMNILSSPLIQDTNIESQSLSIDDTLRNLILPRTFTLVLRFGILKAINPSNLVLQIYSCKNNRYNFIANEILVYEFPPPPKISFICLTHLLQQKKLFRKFSNPSRKSVLICHDFVRRKKVIVTKNTAECNSHLCDGTLICRCSEQSTQQGGIATLQFPFQKFLCRRWKVKEGGLNEFDMTCILLVCR</sequence>
<proteinExistence type="predicted"/>
<comment type="caution">
    <text evidence="1">The sequence shown here is derived from an EMBL/GenBank/DDBJ whole genome shotgun (WGS) entry which is preliminary data.</text>
</comment>
<keyword evidence="2" id="KW-1185">Reference proteome</keyword>
<name>A0A9X0DRF4_9HELO</name>
<gene>
    <name evidence="1" type="ORF">OCU04_001904</name>
</gene>
<dbReference type="AlphaFoldDB" id="A0A9X0DRF4"/>
<organism evidence="1 2">
    <name type="scientific">Sclerotinia nivalis</name>
    <dbReference type="NCBI Taxonomy" id="352851"/>
    <lineage>
        <taxon>Eukaryota</taxon>
        <taxon>Fungi</taxon>
        <taxon>Dikarya</taxon>
        <taxon>Ascomycota</taxon>
        <taxon>Pezizomycotina</taxon>
        <taxon>Leotiomycetes</taxon>
        <taxon>Helotiales</taxon>
        <taxon>Sclerotiniaceae</taxon>
        <taxon>Sclerotinia</taxon>
    </lineage>
</organism>
<accession>A0A9X0DRF4</accession>
<reference evidence="1" key="1">
    <citation type="submission" date="2022-11" db="EMBL/GenBank/DDBJ databases">
        <title>Genome Resource of Sclerotinia nivalis Strain SnTB1, a Plant Pathogen Isolated from American Ginseng.</title>
        <authorList>
            <person name="Fan S."/>
        </authorList>
    </citation>
    <scope>NUCLEOTIDE SEQUENCE</scope>
    <source>
        <strain evidence="1">SnTB1</strain>
    </source>
</reference>
<dbReference type="Proteomes" id="UP001152300">
    <property type="component" value="Unassembled WGS sequence"/>
</dbReference>
<evidence type="ECO:0000313" key="2">
    <source>
        <dbReference type="Proteomes" id="UP001152300"/>
    </source>
</evidence>
<dbReference type="EMBL" id="JAPEIS010000001">
    <property type="protein sequence ID" value="KAJ8071582.1"/>
    <property type="molecule type" value="Genomic_DNA"/>
</dbReference>
<protein>
    <submittedName>
        <fullName evidence="1">Uncharacterized protein</fullName>
    </submittedName>
</protein>
<evidence type="ECO:0000313" key="1">
    <source>
        <dbReference type="EMBL" id="KAJ8071582.1"/>
    </source>
</evidence>